<dbReference type="AlphaFoldDB" id="A0A1Y5TQL2"/>
<dbReference type="GO" id="GO:0016779">
    <property type="term" value="F:nucleotidyltransferase activity"/>
    <property type="evidence" value="ECO:0007669"/>
    <property type="project" value="UniProtKB-KW"/>
</dbReference>
<accession>A0A1Y5TQL2</accession>
<name>A0A1Y5TQL2_9RHOB</name>
<feature type="domain" description="MobA-like NTP transferase" evidence="4">
    <location>
        <begin position="9"/>
        <end position="133"/>
    </location>
</feature>
<dbReference type="SUPFAM" id="SSF53448">
    <property type="entry name" value="Nucleotide-diphospho-sugar transferases"/>
    <property type="match status" value="1"/>
</dbReference>
<reference evidence="5 6" key="1">
    <citation type="submission" date="2017-03" db="EMBL/GenBank/DDBJ databases">
        <authorList>
            <person name="Afonso C.L."/>
            <person name="Miller P.J."/>
            <person name="Scott M.A."/>
            <person name="Spackman E."/>
            <person name="Goraichik I."/>
            <person name="Dimitrov K.M."/>
            <person name="Suarez D.L."/>
            <person name="Swayne D.E."/>
        </authorList>
    </citation>
    <scope>NUCLEOTIDE SEQUENCE [LARGE SCALE GENOMIC DNA]</scope>
    <source>
        <strain evidence="5 6">CECT 7639</strain>
    </source>
</reference>
<dbReference type="OrthoDB" id="9788272at2"/>
<dbReference type="Pfam" id="PF12804">
    <property type="entry name" value="NTP_transf_3"/>
    <property type="match status" value="1"/>
</dbReference>
<evidence type="ECO:0000313" key="6">
    <source>
        <dbReference type="Proteomes" id="UP000193077"/>
    </source>
</evidence>
<keyword evidence="2" id="KW-0548">Nucleotidyltransferase</keyword>
<dbReference type="InterPro" id="IPR050065">
    <property type="entry name" value="GlmU-like"/>
</dbReference>
<organism evidence="5 6">
    <name type="scientific">Falsiruegeria litorea R37</name>
    <dbReference type="NCBI Taxonomy" id="1200284"/>
    <lineage>
        <taxon>Bacteria</taxon>
        <taxon>Pseudomonadati</taxon>
        <taxon>Pseudomonadota</taxon>
        <taxon>Alphaproteobacteria</taxon>
        <taxon>Rhodobacterales</taxon>
        <taxon>Roseobacteraceae</taxon>
        <taxon>Falsiruegeria</taxon>
    </lineage>
</organism>
<dbReference type="Gene3D" id="3.90.550.10">
    <property type="entry name" value="Spore Coat Polysaccharide Biosynthesis Protein SpsA, Chain A"/>
    <property type="match status" value="1"/>
</dbReference>
<evidence type="ECO:0000256" key="3">
    <source>
        <dbReference type="ARBA" id="ARBA00022842"/>
    </source>
</evidence>
<dbReference type="PANTHER" id="PTHR43584">
    <property type="entry name" value="NUCLEOTIDYL TRANSFERASE"/>
    <property type="match status" value="1"/>
</dbReference>
<proteinExistence type="predicted"/>
<dbReference type="Proteomes" id="UP000193077">
    <property type="component" value="Unassembled WGS sequence"/>
</dbReference>
<dbReference type="InterPro" id="IPR025877">
    <property type="entry name" value="MobA-like_NTP_Trfase"/>
</dbReference>
<keyword evidence="3" id="KW-0460">Magnesium</keyword>
<evidence type="ECO:0000256" key="1">
    <source>
        <dbReference type="ARBA" id="ARBA00022679"/>
    </source>
</evidence>
<dbReference type="PANTHER" id="PTHR43584:SF8">
    <property type="entry name" value="N-ACETYLMURAMATE ALPHA-1-PHOSPHATE URIDYLYLTRANSFERASE"/>
    <property type="match status" value="1"/>
</dbReference>
<dbReference type="EMBL" id="FWFO01000005">
    <property type="protein sequence ID" value="SLN69234.1"/>
    <property type="molecule type" value="Genomic_DNA"/>
</dbReference>
<dbReference type="CDD" id="cd06422">
    <property type="entry name" value="NTP_transferase_like_1"/>
    <property type="match status" value="1"/>
</dbReference>
<evidence type="ECO:0000313" key="5">
    <source>
        <dbReference type="EMBL" id="SLN69234.1"/>
    </source>
</evidence>
<dbReference type="RefSeq" id="WP_085797650.1">
    <property type="nucleotide sequence ID" value="NZ_FWFO01000005.1"/>
</dbReference>
<sequence length="228" mass="24643">MTRSPHAAMLFAAGFGTRMKHLTKDRPKPMIPVAGRPLIDHTIDLARDAGVETLVANLHYLPELLADHLSPQGVKLSWELPDILETGGGLKAALPMLGNDPVITMNTDAIWSGPNPVSLLLQAWNPDRMDALLMCVPTSQTLGHSGGGDFALDADGRLSRGGSLTYGGIQILKTDLLDSIEQRVFSLNLLWDRMHEQGRLCGLSFPGRWCDVGHPNGIALAESLINDV</sequence>
<evidence type="ECO:0000256" key="2">
    <source>
        <dbReference type="ARBA" id="ARBA00022695"/>
    </source>
</evidence>
<keyword evidence="6" id="KW-1185">Reference proteome</keyword>
<dbReference type="InterPro" id="IPR029044">
    <property type="entry name" value="Nucleotide-diphossugar_trans"/>
</dbReference>
<protein>
    <submittedName>
        <fullName evidence="5">Bifunctional protein GlmU</fullName>
    </submittedName>
</protein>
<gene>
    <name evidence="5" type="primary">glmU_1</name>
    <name evidence="5" type="ORF">TRL7639_04002</name>
</gene>
<keyword evidence="1" id="KW-0808">Transferase</keyword>
<evidence type="ECO:0000259" key="4">
    <source>
        <dbReference type="Pfam" id="PF12804"/>
    </source>
</evidence>